<feature type="compositionally biased region" description="Basic residues" evidence="1">
    <location>
        <begin position="8"/>
        <end position="21"/>
    </location>
</feature>
<dbReference type="OrthoDB" id="10620061at2759"/>
<name>A0A8H3LSS2_9GLOM</name>
<dbReference type="AlphaFoldDB" id="A0A8H3LSS2"/>
<dbReference type="EMBL" id="BLAL01000205">
    <property type="protein sequence ID" value="GES91555.1"/>
    <property type="molecule type" value="Genomic_DNA"/>
</dbReference>
<comment type="caution">
    <text evidence="2">The sequence shown here is derived from an EMBL/GenBank/DDBJ whole genome shotgun (WGS) entry which is preliminary data.</text>
</comment>
<dbReference type="PANTHER" id="PTHR33223:SF6">
    <property type="entry name" value="CCHC-TYPE DOMAIN-CONTAINING PROTEIN"/>
    <property type="match status" value="1"/>
</dbReference>
<evidence type="ECO:0000313" key="2">
    <source>
        <dbReference type="EMBL" id="GES91555.1"/>
    </source>
</evidence>
<evidence type="ECO:0000256" key="1">
    <source>
        <dbReference type="SAM" id="MobiDB-lite"/>
    </source>
</evidence>
<gene>
    <name evidence="2" type="ORF">RCL2_001836500</name>
</gene>
<dbReference type="Proteomes" id="UP000615446">
    <property type="component" value="Unassembled WGS sequence"/>
</dbReference>
<sequence length="322" mass="36522">MPYYGTKKSQRKHHRNKHLQRRRPAFERAPYCNFCYTPSEEILYNQHPTGFFNFWNWIKNNHSARNYNLCTVITFAKLKENIAELNTTADLTTEILKSILFSTLSTPILELLYYIPALYQLTAVLTTIFGTNSQNITQLTTALGNAPPLHELTIAKVDNFYGKDDEDPYEWLERFETAANTNQWTGNRRIAIAAGYLKDAAHDWFRANAEEKVKDYSRRFKKVLRKVNGTTDPPPVPAALQVRIYLYGLNPLLTPLVSTNNPTTLNDAITRAKLVETGYNYVPTKSVSLNVPVAVKENASLPITPVAGFSTSKNDPDVDALT</sequence>
<organism evidence="2 3">
    <name type="scientific">Rhizophagus clarus</name>
    <dbReference type="NCBI Taxonomy" id="94130"/>
    <lineage>
        <taxon>Eukaryota</taxon>
        <taxon>Fungi</taxon>
        <taxon>Fungi incertae sedis</taxon>
        <taxon>Mucoromycota</taxon>
        <taxon>Glomeromycotina</taxon>
        <taxon>Glomeromycetes</taxon>
        <taxon>Glomerales</taxon>
        <taxon>Glomeraceae</taxon>
        <taxon>Rhizophagus</taxon>
    </lineage>
</organism>
<evidence type="ECO:0008006" key="4">
    <source>
        <dbReference type="Google" id="ProtNLM"/>
    </source>
</evidence>
<proteinExistence type="predicted"/>
<evidence type="ECO:0000313" key="3">
    <source>
        <dbReference type="Proteomes" id="UP000615446"/>
    </source>
</evidence>
<feature type="region of interest" description="Disordered" evidence="1">
    <location>
        <begin position="1"/>
        <end position="21"/>
    </location>
</feature>
<protein>
    <recommendedName>
        <fullName evidence="4">Retrotransposon gag domain-containing protein</fullName>
    </recommendedName>
</protein>
<reference evidence="2" key="1">
    <citation type="submission" date="2019-10" db="EMBL/GenBank/DDBJ databases">
        <title>Conservation and host-specific expression of non-tandemly repeated heterogenous ribosome RNA gene in arbuscular mycorrhizal fungi.</title>
        <authorList>
            <person name="Maeda T."/>
            <person name="Kobayashi Y."/>
            <person name="Nakagawa T."/>
            <person name="Ezawa T."/>
            <person name="Yamaguchi K."/>
            <person name="Bino T."/>
            <person name="Nishimoto Y."/>
            <person name="Shigenobu S."/>
            <person name="Kawaguchi M."/>
        </authorList>
    </citation>
    <scope>NUCLEOTIDE SEQUENCE</scope>
    <source>
        <strain evidence="2">HR1</strain>
    </source>
</reference>
<dbReference type="PANTHER" id="PTHR33223">
    <property type="entry name" value="CCHC-TYPE DOMAIN-CONTAINING PROTEIN"/>
    <property type="match status" value="1"/>
</dbReference>
<accession>A0A8H3LSS2</accession>